<keyword evidence="2" id="KW-0472">Membrane</keyword>
<evidence type="ECO:0000256" key="1">
    <source>
        <dbReference type="SAM" id="MobiDB-lite"/>
    </source>
</evidence>
<reference evidence="3 4" key="1">
    <citation type="submission" date="2020-10" db="EMBL/GenBank/DDBJ databases">
        <authorList>
            <person name="Klimov P.B."/>
            <person name="Dyachkov S.M."/>
            <person name="Chetverikov P.E."/>
        </authorList>
    </citation>
    <scope>NUCLEOTIDE SEQUENCE [LARGE SCALE GENOMIC DNA]</scope>
    <source>
        <strain evidence="3">BMOC 18-1129-001#AD2665</strain>
        <tissue evidence="3">Entire mites</tissue>
    </source>
</reference>
<feature type="region of interest" description="Disordered" evidence="1">
    <location>
        <begin position="746"/>
        <end position="848"/>
    </location>
</feature>
<accession>A0ABQ7SDE6</accession>
<name>A0ABQ7SDE6_9ACAR</name>
<feature type="region of interest" description="Disordered" evidence="1">
    <location>
        <begin position="367"/>
        <end position="389"/>
    </location>
</feature>
<keyword evidence="2" id="KW-1133">Transmembrane helix</keyword>
<feature type="compositionally biased region" description="Polar residues" evidence="1">
    <location>
        <begin position="787"/>
        <end position="817"/>
    </location>
</feature>
<evidence type="ECO:0000256" key="2">
    <source>
        <dbReference type="SAM" id="Phobius"/>
    </source>
</evidence>
<protein>
    <submittedName>
        <fullName evidence="3">Uncharacterized protein</fullName>
    </submittedName>
</protein>
<dbReference type="Proteomes" id="UP000825002">
    <property type="component" value="Unassembled WGS sequence"/>
</dbReference>
<feature type="compositionally biased region" description="Polar residues" evidence="1">
    <location>
        <begin position="161"/>
        <end position="175"/>
    </location>
</feature>
<sequence length="1058" mass="115883">SAQSADNTKSTVAPTFAGRLESGARTLVEFIDSKLVNIESYLPIEHHNTSSSTIISLPMKSIDISNSTNATSAAAAALNLKQAQQRVVQSPFSDININNQIQTQRTSRPIRNALNNQAADRFTTARADIHLSCHVLDTHNHTTTTNTTTTANHNAPVVDHSASTTLSNNKISNDNAVVGNNKHRGADSKNNNGSTKDDAHADSSTSIDNNATTTTTTTKADHDSSTQHINPVSSANQTSGGGGTDKEVARYGQDTDDVSNNSSQLSESEEDERFLLRTVISDRSLPNDVMASRTRKFDVQFINRLREFGQRRLSTLFKRASIIANKHRSHQQTSTQTNTDERAKMFALPNYEDIDDSDNYTTHITAYFTTPSSSPTTTTSSSSVSADGDTSDVESSLSIKMWNVAHYESSGQVHFIYWLMNTSTVVNGATGHVREILTLVQFNDAQNLLKHLSDSDMSIIMAGIQVIKLLEPYRNRDIHDSVDDPTLTSFAANGSQWLQHYLPSLAPFDRLELYLIGFISFLLLFILIISLILIWSKRVENNQQAISGINQARPSKFTHIKNGNNRKSKGSASGFKNAGRIESDSIWKKVSQTSYASGNNVDNSKSDNLLASGSNGGSKTQFEYYSFEDKSASNNLPLAYQGQFYQQQHGTMLLSPEDHHQLTADDRKHARMSKQTMTTYAGGAANVRHESSDLAPLEGPWMTDSSRKATTTAAAALDDDDVVNSITTSELVMIKEKVVPISARSPLALSSHHQQQLQPQPQPQVKGDSEQQLSSKKATSKRVRVPTHTNAASPSNATHQATRHQQQVSQGCQTPETPSHRLHQHNISPIRTSSANTRVTQSIGSGGGYDVTGLNNLENYDAPHRRDRVRFDDSSTAAILATKRGINRPSSVAQNAGSSVIEGGTFERRVTHSNTQENEKTTTTTKRYVQFDVDVDGDDDTIAPRSHHVERAERMPTIIHIESSDETQTVVDEIREELSRIEYRDRLLTQAMNEEHASIGSSVNNNVSNQEPAGAAPACQQDKPRTAAAPPPPRIAQRSATSALEQLHLHPPSSSSEA</sequence>
<gene>
    <name evidence="3" type="ORF">GZH46_00130</name>
</gene>
<feature type="compositionally biased region" description="Low complexity" evidence="1">
    <location>
        <begin position="202"/>
        <end position="218"/>
    </location>
</feature>
<feature type="compositionally biased region" description="Polar residues" evidence="1">
    <location>
        <begin position="227"/>
        <end position="238"/>
    </location>
</feature>
<feature type="compositionally biased region" description="Low complexity" evidence="1">
    <location>
        <begin position="369"/>
        <end position="383"/>
    </location>
</feature>
<keyword evidence="2" id="KW-0812">Transmembrane</keyword>
<feature type="region of interest" description="Disordered" evidence="1">
    <location>
        <begin position="1001"/>
        <end position="1058"/>
    </location>
</feature>
<dbReference type="EMBL" id="JAIFTH010000012">
    <property type="protein sequence ID" value="KAG9511290.1"/>
    <property type="molecule type" value="Genomic_DNA"/>
</dbReference>
<feature type="non-terminal residue" evidence="3">
    <location>
        <position position="1"/>
    </location>
</feature>
<feature type="compositionally biased region" description="Low complexity" evidence="1">
    <location>
        <begin position="746"/>
        <end position="759"/>
    </location>
</feature>
<feature type="transmembrane region" description="Helical" evidence="2">
    <location>
        <begin position="513"/>
        <end position="535"/>
    </location>
</feature>
<feature type="region of interest" description="Disordered" evidence="1">
    <location>
        <begin position="160"/>
        <end position="271"/>
    </location>
</feature>
<evidence type="ECO:0000313" key="4">
    <source>
        <dbReference type="Proteomes" id="UP000825002"/>
    </source>
</evidence>
<evidence type="ECO:0000313" key="3">
    <source>
        <dbReference type="EMBL" id="KAG9511290.1"/>
    </source>
</evidence>
<proteinExistence type="predicted"/>
<feature type="compositionally biased region" description="Basic residues" evidence="1">
    <location>
        <begin position="557"/>
        <end position="569"/>
    </location>
</feature>
<feature type="region of interest" description="Disordered" evidence="1">
    <location>
        <begin position="557"/>
        <end position="576"/>
    </location>
</feature>
<organism evidence="3 4">
    <name type="scientific">Fragariocoptes setiger</name>
    <dbReference type="NCBI Taxonomy" id="1670756"/>
    <lineage>
        <taxon>Eukaryota</taxon>
        <taxon>Metazoa</taxon>
        <taxon>Ecdysozoa</taxon>
        <taxon>Arthropoda</taxon>
        <taxon>Chelicerata</taxon>
        <taxon>Arachnida</taxon>
        <taxon>Acari</taxon>
        <taxon>Acariformes</taxon>
        <taxon>Trombidiformes</taxon>
        <taxon>Prostigmata</taxon>
        <taxon>Eupodina</taxon>
        <taxon>Eriophyoidea</taxon>
        <taxon>Phytoptidae</taxon>
        <taxon>Fragariocoptes</taxon>
    </lineage>
</organism>
<comment type="caution">
    <text evidence="3">The sequence shown here is derived from an EMBL/GenBank/DDBJ whole genome shotgun (WGS) entry which is preliminary data.</text>
</comment>
<feature type="compositionally biased region" description="Polar residues" evidence="1">
    <location>
        <begin position="825"/>
        <end position="843"/>
    </location>
</feature>
<keyword evidence="4" id="KW-1185">Reference proteome</keyword>